<dbReference type="Proteomes" id="UP000291084">
    <property type="component" value="Chromosome 1"/>
</dbReference>
<protein>
    <recommendedName>
        <fullName evidence="1">Integrase zinc-binding domain-containing protein</fullName>
    </recommendedName>
</protein>
<gene>
    <name evidence="2" type="primary">Vigan.01G059400</name>
    <name evidence="2" type="ORF">VIGAN_01059400</name>
</gene>
<dbReference type="Gene3D" id="1.10.340.70">
    <property type="match status" value="1"/>
</dbReference>
<dbReference type="Pfam" id="PF17921">
    <property type="entry name" value="Integrase_H2C2"/>
    <property type="match status" value="1"/>
</dbReference>
<reference evidence="2 3" key="1">
    <citation type="journal article" date="2015" name="Sci. Rep.">
        <title>The power of single molecule real-time sequencing technology in the de novo assembly of a eukaryotic genome.</title>
        <authorList>
            <person name="Sakai H."/>
            <person name="Naito K."/>
            <person name="Ogiso-Tanaka E."/>
            <person name="Takahashi Y."/>
            <person name="Iseki K."/>
            <person name="Muto C."/>
            <person name="Satou K."/>
            <person name="Teruya K."/>
            <person name="Shiroma A."/>
            <person name="Shimoji M."/>
            <person name="Hirano T."/>
            <person name="Itoh T."/>
            <person name="Kaga A."/>
            <person name="Tomooka N."/>
        </authorList>
    </citation>
    <scope>NUCLEOTIDE SEQUENCE [LARGE SCALE GENOMIC DNA]</scope>
    <source>
        <strain evidence="3">cv. Shumari</strain>
    </source>
</reference>
<evidence type="ECO:0000313" key="2">
    <source>
        <dbReference type="EMBL" id="BAT73134.1"/>
    </source>
</evidence>
<accession>A0A0S3QXQ4</accession>
<keyword evidence="3" id="KW-1185">Reference proteome</keyword>
<organism evidence="2 3">
    <name type="scientific">Vigna angularis var. angularis</name>
    <dbReference type="NCBI Taxonomy" id="157739"/>
    <lineage>
        <taxon>Eukaryota</taxon>
        <taxon>Viridiplantae</taxon>
        <taxon>Streptophyta</taxon>
        <taxon>Embryophyta</taxon>
        <taxon>Tracheophyta</taxon>
        <taxon>Spermatophyta</taxon>
        <taxon>Magnoliopsida</taxon>
        <taxon>eudicotyledons</taxon>
        <taxon>Gunneridae</taxon>
        <taxon>Pentapetalae</taxon>
        <taxon>rosids</taxon>
        <taxon>fabids</taxon>
        <taxon>Fabales</taxon>
        <taxon>Fabaceae</taxon>
        <taxon>Papilionoideae</taxon>
        <taxon>50 kb inversion clade</taxon>
        <taxon>NPAAA clade</taxon>
        <taxon>indigoferoid/millettioid clade</taxon>
        <taxon>Phaseoleae</taxon>
        <taxon>Vigna</taxon>
    </lineage>
</organism>
<proteinExistence type="predicted"/>
<dbReference type="InterPro" id="IPR041588">
    <property type="entry name" value="Integrase_H2C2"/>
</dbReference>
<dbReference type="OrthoDB" id="1436461at2759"/>
<evidence type="ECO:0000313" key="3">
    <source>
        <dbReference type="Proteomes" id="UP000291084"/>
    </source>
</evidence>
<sequence length="74" mass="8771">MKLIGFESAKDFVMSIDGVFKFKNKVRIPNDVKLNRLVLKERHISRLSIHSGMNKMYQDLKDSFWWSDMKHDVA</sequence>
<name>A0A0S3QXQ4_PHAAN</name>
<feature type="domain" description="Integrase zinc-binding" evidence="1">
    <location>
        <begin position="32"/>
        <end position="73"/>
    </location>
</feature>
<dbReference type="EMBL" id="AP015034">
    <property type="protein sequence ID" value="BAT73134.1"/>
    <property type="molecule type" value="Genomic_DNA"/>
</dbReference>
<dbReference type="AlphaFoldDB" id="A0A0S3QXQ4"/>
<evidence type="ECO:0000259" key="1">
    <source>
        <dbReference type="Pfam" id="PF17921"/>
    </source>
</evidence>